<dbReference type="EMBL" id="OX458932">
    <property type="protein sequence ID" value="CAI9084708.1"/>
    <property type="molecule type" value="Genomic_DNA"/>
</dbReference>
<evidence type="ECO:0000313" key="1">
    <source>
        <dbReference type="EMBL" id="CAI9084708.1"/>
    </source>
</evidence>
<reference evidence="1" key="1">
    <citation type="submission" date="2023-03" db="EMBL/GenBank/DDBJ databases">
        <authorList>
            <person name="Cremers G."/>
            <person name="Picone N."/>
        </authorList>
    </citation>
    <scope>NUCLEOTIDE SEQUENCE</scope>
    <source>
        <strain evidence="1">Sample_alias</strain>
    </source>
</reference>
<organism evidence="1 2">
    <name type="scientific">Candidatus Methylacidiphilum fumarolicum</name>
    <dbReference type="NCBI Taxonomy" id="591154"/>
    <lineage>
        <taxon>Bacteria</taxon>
        <taxon>Pseudomonadati</taxon>
        <taxon>Verrucomicrobiota</taxon>
        <taxon>Methylacidiphilae</taxon>
        <taxon>Methylacidiphilales</taxon>
        <taxon>Methylacidiphilaceae</taxon>
        <taxon>Methylacidiphilum (ex Ratnadevi et al. 2023)</taxon>
    </lineage>
</organism>
<dbReference type="Proteomes" id="UP001161497">
    <property type="component" value="Chromosome"/>
</dbReference>
<protein>
    <submittedName>
        <fullName evidence="1">Uncharacterized protein</fullName>
    </submittedName>
</protein>
<evidence type="ECO:0000313" key="2">
    <source>
        <dbReference type="Proteomes" id="UP001161497"/>
    </source>
</evidence>
<proteinExistence type="predicted"/>
<name>A0ABN8XBR2_9BACT</name>
<sequence length="48" mass="5535">MVFSNYLYGASDSYKCLLKAFPSSASLQRLELTLILKSRQFIYSQHCL</sequence>
<gene>
    <name evidence="1" type="ORF">MFUM_0313</name>
</gene>
<accession>A0ABN8XBR2</accession>
<keyword evidence="2" id="KW-1185">Reference proteome</keyword>